<gene>
    <name evidence="1" type="ORF">HUJ06_020722</name>
</gene>
<comment type="caution">
    <text evidence="1">The sequence shown here is derived from an EMBL/GenBank/DDBJ whole genome shotgun (WGS) entry which is preliminary data.</text>
</comment>
<evidence type="ECO:0000313" key="1">
    <source>
        <dbReference type="EMBL" id="DAD19259.1"/>
    </source>
</evidence>
<sequence>MGHLTHLDPLLNWMGMSGWFGWIKWVGVKFSSPSSTSYLFPL</sequence>
<reference evidence="1 2" key="1">
    <citation type="journal article" date="2020" name="Mol. Biol. Evol.">
        <title>Distinct Expression and Methylation Patterns for Genes with Different Fates following a Single Whole-Genome Duplication in Flowering Plants.</title>
        <authorList>
            <person name="Shi T."/>
            <person name="Rahmani R.S."/>
            <person name="Gugger P.F."/>
            <person name="Wang M."/>
            <person name="Li H."/>
            <person name="Zhang Y."/>
            <person name="Li Z."/>
            <person name="Wang Q."/>
            <person name="Van de Peer Y."/>
            <person name="Marchal K."/>
            <person name="Chen J."/>
        </authorList>
    </citation>
    <scope>NUCLEOTIDE SEQUENCE [LARGE SCALE GENOMIC DNA]</scope>
    <source>
        <tissue evidence="1">Leaf</tissue>
    </source>
</reference>
<proteinExistence type="predicted"/>
<dbReference type="Proteomes" id="UP000607653">
    <property type="component" value="Unassembled WGS sequence"/>
</dbReference>
<protein>
    <submittedName>
        <fullName evidence="1">Uncharacterized protein</fullName>
    </submittedName>
</protein>
<name>A0A822XJM4_NELNU</name>
<dbReference type="EMBL" id="DUZY01000001">
    <property type="protein sequence ID" value="DAD19259.1"/>
    <property type="molecule type" value="Genomic_DNA"/>
</dbReference>
<evidence type="ECO:0000313" key="2">
    <source>
        <dbReference type="Proteomes" id="UP000607653"/>
    </source>
</evidence>
<keyword evidence="2" id="KW-1185">Reference proteome</keyword>
<accession>A0A822XJM4</accession>
<dbReference type="AlphaFoldDB" id="A0A822XJM4"/>
<organism evidence="1 2">
    <name type="scientific">Nelumbo nucifera</name>
    <name type="common">Sacred lotus</name>
    <dbReference type="NCBI Taxonomy" id="4432"/>
    <lineage>
        <taxon>Eukaryota</taxon>
        <taxon>Viridiplantae</taxon>
        <taxon>Streptophyta</taxon>
        <taxon>Embryophyta</taxon>
        <taxon>Tracheophyta</taxon>
        <taxon>Spermatophyta</taxon>
        <taxon>Magnoliopsida</taxon>
        <taxon>Proteales</taxon>
        <taxon>Nelumbonaceae</taxon>
        <taxon>Nelumbo</taxon>
    </lineage>
</organism>